<evidence type="ECO:0000313" key="2">
    <source>
        <dbReference type="EMBL" id="KPJ63297.1"/>
    </source>
</evidence>
<dbReference type="AlphaFoldDB" id="A0A0S7XLE5"/>
<dbReference type="InterPro" id="IPR000182">
    <property type="entry name" value="GNAT_dom"/>
</dbReference>
<evidence type="ECO:0000259" key="1">
    <source>
        <dbReference type="PROSITE" id="PS51186"/>
    </source>
</evidence>
<feature type="domain" description="N-acetyltransferase" evidence="1">
    <location>
        <begin position="16"/>
        <end position="195"/>
    </location>
</feature>
<protein>
    <recommendedName>
        <fullName evidence="1">N-acetyltransferase domain-containing protein</fullName>
    </recommendedName>
</protein>
<gene>
    <name evidence="2" type="ORF">AMJ44_14580</name>
</gene>
<proteinExistence type="predicted"/>
<dbReference type="CDD" id="cd04301">
    <property type="entry name" value="NAT_SF"/>
    <property type="match status" value="1"/>
</dbReference>
<dbReference type="InterPro" id="IPR016181">
    <property type="entry name" value="Acyl_CoA_acyltransferase"/>
</dbReference>
<dbReference type="Pfam" id="PF13508">
    <property type="entry name" value="Acetyltransf_7"/>
    <property type="match status" value="1"/>
</dbReference>
<comment type="caution">
    <text evidence="2">The sequence shown here is derived from an EMBL/GenBank/DDBJ whole genome shotgun (WGS) entry which is preliminary data.</text>
</comment>
<dbReference type="Proteomes" id="UP000051861">
    <property type="component" value="Unassembled WGS sequence"/>
</dbReference>
<reference evidence="2 3" key="1">
    <citation type="journal article" date="2015" name="Microbiome">
        <title>Genomic resolution of linkages in carbon, nitrogen, and sulfur cycling among widespread estuary sediment bacteria.</title>
        <authorList>
            <person name="Baker B.J."/>
            <person name="Lazar C.S."/>
            <person name="Teske A.P."/>
            <person name="Dick G.J."/>
        </authorList>
    </citation>
    <scope>NUCLEOTIDE SEQUENCE [LARGE SCALE GENOMIC DNA]</scope>
    <source>
        <strain evidence="2">DG_54_3</strain>
    </source>
</reference>
<name>A0A0S7XLE5_UNCSA</name>
<organism evidence="2 3">
    <name type="scientific">candidate division WOR-1 bacterium DG_54_3</name>
    <dbReference type="NCBI Taxonomy" id="1703775"/>
    <lineage>
        <taxon>Bacteria</taxon>
        <taxon>Bacillati</taxon>
        <taxon>Saganbacteria</taxon>
    </lineage>
</organism>
<accession>A0A0S7XLE5</accession>
<dbReference type="PROSITE" id="PS51186">
    <property type="entry name" value="GNAT"/>
    <property type="match status" value="1"/>
</dbReference>
<dbReference type="SUPFAM" id="SSF55729">
    <property type="entry name" value="Acyl-CoA N-acyltransferases (Nat)"/>
    <property type="match status" value="1"/>
</dbReference>
<dbReference type="EMBL" id="LIZX01000239">
    <property type="protein sequence ID" value="KPJ63297.1"/>
    <property type="molecule type" value="Genomic_DNA"/>
</dbReference>
<dbReference type="GO" id="GO:0016747">
    <property type="term" value="F:acyltransferase activity, transferring groups other than amino-acyl groups"/>
    <property type="evidence" value="ECO:0007669"/>
    <property type="project" value="InterPro"/>
</dbReference>
<dbReference type="Gene3D" id="3.40.630.30">
    <property type="match status" value="1"/>
</dbReference>
<evidence type="ECO:0000313" key="3">
    <source>
        <dbReference type="Proteomes" id="UP000051861"/>
    </source>
</evidence>
<sequence>MKIYPMNKNFILFCCLHCGPLSSSTIDEKCKLPKEQLDRNKKFLTRLINTYGSCAMLAMEGDSVVAHARFYPQILYDQVKICCQDPNQAITQQMVEMDFPPIENPADRTLKIACFFVHKDYRGQGLSHKLIDAILEWAKNNAWKSVRCLASSGNYWLASEMCTPMLRTYSKHGFKKIETVTIPELKDFLQQMKNGEFGVEKKEGFEKFCGDKNLSELVVFYEIERQL</sequence>